<dbReference type="AlphaFoldDB" id="B0C3N4"/>
<evidence type="ECO:0000259" key="11">
    <source>
        <dbReference type="Pfam" id="PF01467"/>
    </source>
</evidence>
<dbReference type="EC" id="2.7.7.18" evidence="3"/>
<dbReference type="OrthoDB" id="5295945at2"/>
<dbReference type="KEGG" id="amr:AM1_4897"/>
<dbReference type="GO" id="GO:0005524">
    <property type="term" value="F:ATP binding"/>
    <property type="evidence" value="ECO:0007669"/>
    <property type="project" value="UniProtKB-KW"/>
</dbReference>
<evidence type="ECO:0000256" key="8">
    <source>
        <dbReference type="ARBA" id="ARBA00022840"/>
    </source>
</evidence>
<dbReference type="EMBL" id="CP000828">
    <property type="protein sequence ID" value="ABW29868.1"/>
    <property type="molecule type" value="Genomic_DNA"/>
</dbReference>
<keyword evidence="5 12" id="KW-0808">Transferase</keyword>
<dbReference type="CDD" id="cd02165">
    <property type="entry name" value="NMNAT"/>
    <property type="match status" value="1"/>
</dbReference>
<keyword evidence="4" id="KW-0662">Pyridine nucleotide biosynthesis</keyword>
<dbReference type="RefSeq" id="WP_012165144.1">
    <property type="nucleotide sequence ID" value="NC_009925.1"/>
</dbReference>
<evidence type="ECO:0000256" key="10">
    <source>
        <dbReference type="ARBA" id="ARBA00048721"/>
    </source>
</evidence>
<evidence type="ECO:0000256" key="6">
    <source>
        <dbReference type="ARBA" id="ARBA00022695"/>
    </source>
</evidence>
<evidence type="ECO:0000256" key="9">
    <source>
        <dbReference type="ARBA" id="ARBA00023027"/>
    </source>
</evidence>
<dbReference type="HOGENOM" id="CLU_069765_3_2_3"/>
<dbReference type="Proteomes" id="UP000000268">
    <property type="component" value="Chromosome"/>
</dbReference>
<dbReference type="PANTHER" id="PTHR39321:SF3">
    <property type="entry name" value="PHOSPHOPANTETHEINE ADENYLYLTRANSFERASE"/>
    <property type="match status" value="1"/>
</dbReference>
<accession>B0C3N4</accession>
<evidence type="ECO:0000256" key="5">
    <source>
        <dbReference type="ARBA" id="ARBA00022679"/>
    </source>
</evidence>
<dbReference type="InterPro" id="IPR005248">
    <property type="entry name" value="NadD/NMNAT"/>
</dbReference>
<gene>
    <name evidence="12" type="primary">nadD</name>
    <name evidence="12" type="ordered locus">AM1_4897</name>
</gene>
<evidence type="ECO:0000256" key="1">
    <source>
        <dbReference type="ARBA" id="ARBA00002324"/>
    </source>
</evidence>
<feature type="domain" description="Cytidyltransferase-like" evidence="11">
    <location>
        <begin position="6"/>
        <end position="165"/>
    </location>
</feature>
<protein>
    <recommendedName>
        <fullName evidence="3">nicotinate-nucleotide adenylyltransferase</fullName>
        <ecNumber evidence="3">2.7.7.18</ecNumber>
    </recommendedName>
</protein>
<evidence type="ECO:0000256" key="3">
    <source>
        <dbReference type="ARBA" id="ARBA00012389"/>
    </source>
</evidence>
<evidence type="ECO:0000256" key="4">
    <source>
        <dbReference type="ARBA" id="ARBA00022642"/>
    </source>
</evidence>
<proteinExistence type="predicted"/>
<sequence>MTKIALFGTSADPPTVGHQSIIEWLTGLYDYVAVWASDNPFKQHQSILSERQRMLALLVQDSQQRHQQVGLRPELSHSKTLFTVQQAQQLWPQAELTLVVGSDVVTTLPHWYGVETLFQQVQLLILHRPDAQLDPNALIALQRLGAQFAIANFQGPPVSSSHYRHTGDINDVPPAIAAYIQQHHLYSWNVPHPHLDESPQPLLLTTPPQP</sequence>
<name>B0C3N4_ACAM1</name>
<dbReference type="STRING" id="329726.AM1_4897"/>
<dbReference type="eggNOG" id="COG1057">
    <property type="taxonomic scope" value="Bacteria"/>
</dbReference>
<dbReference type="Gene3D" id="3.40.50.620">
    <property type="entry name" value="HUPs"/>
    <property type="match status" value="1"/>
</dbReference>
<keyword evidence="9" id="KW-0520">NAD</keyword>
<dbReference type="PANTHER" id="PTHR39321">
    <property type="entry name" value="NICOTINATE-NUCLEOTIDE ADENYLYLTRANSFERASE-RELATED"/>
    <property type="match status" value="1"/>
</dbReference>
<evidence type="ECO:0000256" key="2">
    <source>
        <dbReference type="ARBA" id="ARBA00005019"/>
    </source>
</evidence>
<dbReference type="SUPFAM" id="SSF52374">
    <property type="entry name" value="Nucleotidylyl transferase"/>
    <property type="match status" value="1"/>
</dbReference>
<dbReference type="NCBIfam" id="NF000842">
    <property type="entry name" value="PRK00071.2-1"/>
    <property type="match status" value="1"/>
</dbReference>
<comment type="pathway">
    <text evidence="2">Cofactor biosynthesis; NAD(+) biosynthesis; deamido-NAD(+) from nicotinate D-ribonucleotide: step 1/1.</text>
</comment>
<organism evidence="12 13">
    <name type="scientific">Acaryochloris marina (strain MBIC 11017)</name>
    <dbReference type="NCBI Taxonomy" id="329726"/>
    <lineage>
        <taxon>Bacteria</taxon>
        <taxon>Bacillati</taxon>
        <taxon>Cyanobacteriota</taxon>
        <taxon>Cyanophyceae</taxon>
        <taxon>Acaryochloridales</taxon>
        <taxon>Acaryochloridaceae</taxon>
        <taxon>Acaryochloris</taxon>
    </lineage>
</organism>
<evidence type="ECO:0000313" key="13">
    <source>
        <dbReference type="Proteomes" id="UP000000268"/>
    </source>
</evidence>
<comment type="catalytic activity">
    <reaction evidence="10">
        <text>nicotinate beta-D-ribonucleotide + ATP + H(+) = deamido-NAD(+) + diphosphate</text>
        <dbReference type="Rhea" id="RHEA:22860"/>
        <dbReference type="ChEBI" id="CHEBI:15378"/>
        <dbReference type="ChEBI" id="CHEBI:30616"/>
        <dbReference type="ChEBI" id="CHEBI:33019"/>
        <dbReference type="ChEBI" id="CHEBI:57502"/>
        <dbReference type="ChEBI" id="CHEBI:58437"/>
        <dbReference type="EC" id="2.7.7.18"/>
    </reaction>
</comment>
<comment type="function">
    <text evidence="1">Catalyzes the reversible adenylation of nicotinate mononucleotide (NaMN) to nicotinic acid adenine dinucleotide (NaAD).</text>
</comment>
<dbReference type="UniPathway" id="UPA00253">
    <property type="reaction ID" value="UER00332"/>
</dbReference>
<keyword evidence="6 12" id="KW-0548">Nucleotidyltransferase</keyword>
<dbReference type="GO" id="GO:0009435">
    <property type="term" value="P:NAD+ biosynthetic process"/>
    <property type="evidence" value="ECO:0007669"/>
    <property type="project" value="UniProtKB-UniPathway"/>
</dbReference>
<dbReference type="GO" id="GO:0004515">
    <property type="term" value="F:nicotinate-nucleotide adenylyltransferase activity"/>
    <property type="evidence" value="ECO:0007669"/>
    <property type="project" value="UniProtKB-EC"/>
</dbReference>
<keyword evidence="13" id="KW-1185">Reference proteome</keyword>
<dbReference type="InterPro" id="IPR004821">
    <property type="entry name" value="Cyt_trans-like"/>
</dbReference>
<keyword evidence="7" id="KW-0547">Nucleotide-binding</keyword>
<keyword evidence="8" id="KW-0067">ATP-binding</keyword>
<dbReference type="Pfam" id="PF01467">
    <property type="entry name" value="CTP_transf_like"/>
    <property type="match status" value="1"/>
</dbReference>
<evidence type="ECO:0000256" key="7">
    <source>
        <dbReference type="ARBA" id="ARBA00022741"/>
    </source>
</evidence>
<evidence type="ECO:0000313" key="12">
    <source>
        <dbReference type="EMBL" id="ABW29868.1"/>
    </source>
</evidence>
<dbReference type="InterPro" id="IPR014729">
    <property type="entry name" value="Rossmann-like_a/b/a_fold"/>
</dbReference>
<reference evidence="12 13" key="1">
    <citation type="journal article" date="2008" name="Proc. Natl. Acad. Sci. U.S.A.">
        <title>Niche adaptation and genome expansion in the chlorophyll d-producing cyanobacterium Acaryochloris marina.</title>
        <authorList>
            <person name="Swingley W.D."/>
            <person name="Chen M."/>
            <person name="Cheung P.C."/>
            <person name="Conrad A.L."/>
            <person name="Dejesa L.C."/>
            <person name="Hao J."/>
            <person name="Honchak B.M."/>
            <person name="Karbach L.E."/>
            <person name="Kurdoglu A."/>
            <person name="Lahiri S."/>
            <person name="Mastrian S.D."/>
            <person name="Miyashita H."/>
            <person name="Page L."/>
            <person name="Ramakrishna P."/>
            <person name="Satoh S."/>
            <person name="Sattley W.M."/>
            <person name="Shimada Y."/>
            <person name="Taylor H.L."/>
            <person name="Tomo T."/>
            <person name="Tsuchiya T."/>
            <person name="Wang Z.T."/>
            <person name="Raymond J."/>
            <person name="Mimuro M."/>
            <person name="Blankenship R.E."/>
            <person name="Touchman J.W."/>
        </authorList>
    </citation>
    <scope>NUCLEOTIDE SEQUENCE [LARGE SCALE GENOMIC DNA]</scope>
    <source>
        <strain evidence="13">MBIC 11017</strain>
    </source>
</reference>